<dbReference type="InterPro" id="IPR013785">
    <property type="entry name" value="Aldolase_TIM"/>
</dbReference>
<dbReference type="PANTHER" id="PTHR42917">
    <property type="entry name" value="2,4-DIENOYL-COA REDUCTASE"/>
    <property type="match status" value="1"/>
</dbReference>
<dbReference type="eggNOG" id="COG0446">
    <property type="taxonomic scope" value="Bacteria"/>
</dbReference>
<evidence type="ECO:0000256" key="1">
    <source>
        <dbReference type="ARBA" id="ARBA00001917"/>
    </source>
</evidence>
<dbReference type="AlphaFoldDB" id="B9Y400"/>
<dbReference type="Pfam" id="PF00724">
    <property type="entry name" value="Oxidored_FMN"/>
    <property type="match status" value="1"/>
</dbReference>
<gene>
    <name evidence="12" type="ORF">HOLDEFILI_00531</name>
</gene>
<dbReference type="GO" id="GO:0010181">
    <property type="term" value="F:FMN binding"/>
    <property type="evidence" value="ECO:0007669"/>
    <property type="project" value="InterPro"/>
</dbReference>
<feature type="domain" description="NADH:flavin oxidoreductase/NADH oxidase N-terminal" evidence="10">
    <location>
        <begin position="112"/>
        <end position="335"/>
    </location>
</feature>
<dbReference type="eggNOG" id="COG1902">
    <property type="taxonomic scope" value="Bacteria"/>
</dbReference>
<keyword evidence="9" id="KW-0411">Iron-sulfur</keyword>
<dbReference type="PANTHER" id="PTHR42917:SF2">
    <property type="entry name" value="2,4-DIENOYL-COA REDUCTASE [(2E)-ENOYL-COA-PRODUCING]"/>
    <property type="match status" value="1"/>
</dbReference>
<evidence type="ECO:0000259" key="10">
    <source>
        <dbReference type="Pfam" id="PF00724"/>
    </source>
</evidence>
<dbReference type="Proteomes" id="UP000005950">
    <property type="component" value="Unassembled WGS sequence"/>
</dbReference>
<dbReference type="InterPro" id="IPR001155">
    <property type="entry name" value="OxRdtase_FMN_N"/>
</dbReference>
<evidence type="ECO:0000313" key="12">
    <source>
        <dbReference type="EMBL" id="EEF69294.1"/>
    </source>
</evidence>
<keyword evidence="5" id="KW-0288">FMN</keyword>
<keyword evidence="8" id="KW-0408">Iron</keyword>
<keyword evidence="4" id="KW-0285">Flavoprotein</keyword>
<organism evidence="12 13">
    <name type="scientific">Holdemania filiformis DSM 12042</name>
    <dbReference type="NCBI Taxonomy" id="545696"/>
    <lineage>
        <taxon>Bacteria</taxon>
        <taxon>Bacillati</taxon>
        <taxon>Bacillota</taxon>
        <taxon>Erysipelotrichia</taxon>
        <taxon>Erysipelotrichales</taxon>
        <taxon>Erysipelotrichaceae</taxon>
        <taxon>Holdemania</taxon>
    </lineage>
</organism>
<comment type="similarity">
    <text evidence="3">In the N-terminal section; belongs to the NADH:flavin oxidoreductase/NADH oxidase family.</text>
</comment>
<dbReference type="InterPro" id="IPR036188">
    <property type="entry name" value="FAD/NAD-bd_sf"/>
</dbReference>
<dbReference type="SUPFAM" id="SSF51971">
    <property type="entry name" value="Nucleotide-binding domain"/>
    <property type="match status" value="1"/>
</dbReference>
<protein>
    <submittedName>
        <fullName evidence="12">Pyridine nucleotide-disulfide oxidoreductase</fullName>
    </submittedName>
</protein>
<reference evidence="12 13" key="2">
    <citation type="submission" date="2009-02" db="EMBL/GenBank/DDBJ databases">
        <title>Draft genome sequence of Holdemania filiformis DSM 12042.</title>
        <authorList>
            <person name="Sudarsanam P."/>
            <person name="Ley R."/>
            <person name="Guruge J."/>
            <person name="Turnbaugh P.J."/>
            <person name="Mahowald M."/>
            <person name="Liep D."/>
            <person name="Gordon J."/>
        </authorList>
    </citation>
    <scope>NUCLEOTIDE SEQUENCE [LARGE SCALE GENOMIC DNA]</scope>
    <source>
        <strain evidence="12 13">DSM 12042</strain>
    </source>
</reference>
<dbReference type="InterPro" id="IPR023753">
    <property type="entry name" value="FAD/NAD-binding_dom"/>
</dbReference>
<sequence>MKTSFPHLFSPILINSLMLKNRVLAAPMGVPRAHLVSSTYYGGISLPDKARGGSAGVVVSSYGPADIVGAGNPFDKYARDVTRETLSVLEEGGAAGIMEFSFHPLKNPDGTVQMPSDGICYTGEMGKAMTVQQMEDQIRDLADNCKKAKDFGFSMIMLHFGHDSQCCQFLSPVWNRRTDSYGGSLDNRIRFAREALIAVRQAVGPRYPIMMRISRQLMVPESYSEDDMLYFLKQVEDLVDIVNVSAGMDCYGGTVEHYEANVHTHTTVFEPQYYNAAFARRVKQECRVKVALVGGITDPAVCEQLIAEGSTDLVMLGRQLVADPDWPQKACEGRSEDIVPCLRCLNCYHIATEHENVQCSVNPRFRRENRVPRKLEKTVKPKTVVVVGGGPAGMKAVLTAEEQGHRVILLERAAQLGGQLNWADYDDYKKELKAYREYLIRQIVKSSVEVRLETEATPEMIASLAPDDLILGLGAEFITPRIPGAEYARQAVTLYPELDSAQGRFVIIGGGTIGTELALELAERGKAVTLIEMSDTLSAKGNKLYR</sequence>
<name>B9Y400_9FIRM</name>
<dbReference type="Gene3D" id="3.50.50.60">
    <property type="entry name" value="FAD/NAD(P)-binding domain"/>
    <property type="match status" value="1"/>
</dbReference>
<comment type="caution">
    <text evidence="12">The sequence shown here is derived from an EMBL/GenBank/DDBJ whole genome shotgun (WGS) entry which is preliminary data.</text>
</comment>
<evidence type="ECO:0000256" key="7">
    <source>
        <dbReference type="ARBA" id="ARBA00023002"/>
    </source>
</evidence>
<dbReference type="Gene3D" id="3.40.50.720">
    <property type="entry name" value="NAD(P)-binding Rossmann-like Domain"/>
    <property type="match status" value="1"/>
</dbReference>
<dbReference type="OrthoDB" id="1637402at2"/>
<evidence type="ECO:0000259" key="11">
    <source>
        <dbReference type="Pfam" id="PF07992"/>
    </source>
</evidence>
<evidence type="ECO:0000313" key="13">
    <source>
        <dbReference type="Proteomes" id="UP000005950"/>
    </source>
</evidence>
<feature type="non-terminal residue" evidence="12">
    <location>
        <position position="546"/>
    </location>
</feature>
<dbReference type="GO" id="GO:0046872">
    <property type="term" value="F:metal ion binding"/>
    <property type="evidence" value="ECO:0007669"/>
    <property type="project" value="UniProtKB-KW"/>
</dbReference>
<comment type="cofactor">
    <cofactor evidence="1">
        <name>FMN</name>
        <dbReference type="ChEBI" id="CHEBI:58210"/>
    </cofactor>
</comment>
<feature type="domain" description="FAD/NAD(P)-binding" evidence="11">
    <location>
        <begin position="383"/>
        <end position="537"/>
    </location>
</feature>
<accession>B9Y400</accession>
<evidence type="ECO:0000256" key="4">
    <source>
        <dbReference type="ARBA" id="ARBA00022630"/>
    </source>
</evidence>
<evidence type="ECO:0000256" key="8">
    <source>
        <dbReference type="ARBA" id="ARBA00023004"/>
    </source>
</evidence>
<evidence type="ECO:0000256" key="9">
    <source>
        <dbReference type="ARBA" id="ARBA00023014"/>
    </source>
</evidence>
<evidence type="ECO:0000256" key="2">
    <source>
        <dbReference type="ARBA" id="ARBA00001966"/>
    </source>
</evidence>
<evidence type="ECO:0000256" key="3">
    <source>
        <dbReference type="ARBA" id="ARBA00011048"/>
    </source>
</evidence>
<dbReference type="RefSeq" id="WP_006057741.1">
    <property type="nucleotide sequence ID" value="NZ_GG657552.1"/>
</dbReference>
<evidence type="ECO:0000256" key="6">
    <source>
        <dbReference type="ARBA" id="ARBA00022723"/>
    </source>
</evidence>
<dbReference type="Gene3D" id="3.20.20.70">
    <property type="entry name" value="Aldolase class I"/>
    <property type="match status" value="1"/>
</dbReference>
<dbReference type="InterPro" id="IPR051793">
    <property type="entry name" value="NADH:flavin_oxidoreductase"/>
</dbReference>
<evidence type="ECO:0000256" key="5">
    <source>
        <dbReference type="ARBA" id="ARBA00022643"/>
    </source>
</evidence>
<dbReference type="EMBL" id="ACCF01000037">
    <property type="protein sequence ID" value="EEF69294.1"/>
    <property type="molecule type" value="Genomic_DNA"/>
</dbReference>
<dbReference type="Pfam" id="PF07992">
    <property type="entry name" value="Pyr_redox_2"/>
    <property type="match status" value="1"/>
</dbReference>
<dbReference type="GO" id="GO:0051536">
    <property type="term" value="F:iron-sulfur cluster binding"/>
    <property type="evidence" value="ECO:0007669"/>
    <property type="project" value="UniProtKB-KW"/>
</dbReference>
<keyword evidence="7" id="KW-0560">Oxidoreductase</keyword>
<keyword evidence="6" id="KW-0479">Metal-binding</keyword>
<dbReference type="PRINTS" id="PR00368">
    <property type="entry name" value="FADPNR"/>
</dbReference>
<dbReference type="SUPFAM" id="SSF51395">
    <property type="entry name" value="FMN-linked oxidoreductases"/>
    <property type="match status" value="1"/>
</dbReference>
<dbReference type="HOGENOM" id="CLU_012153_1_2_9"/>
<reference evidence="12 13" key="1">
    <citation type="submission" date="2008-12" db="EMBL/GenBank/DDBJ databases">
        <authorList>
            <person name="Fulton L."/>
            <person name="Clifton S."/>
            <person name="Fulton B."/>
            <person name="Xu J."/>
            <person name="Minx P."/>
            <person name="Pepin K.H."/>
            <person name="Johnson M."/>
            <person name="Bhonagiri V."/>
            <person name="Nash W.E."/>
            <person name="Mardis E.R."/>
            <person name="Wilson R.K."/>
        </authorList>
    </citation>
    <scope>NUCLEOTIDE SEQUENCE [LARGE SCALE GENOMIC DNA]</scope>
    <source>
        <strain evidence="12 13">DSM 12042</strain>
    </source>
</reference>
<proteinExistence type="inferred from homology"/>
<dbReference type="STRING" id="545696.HOLDEFILI_00531"/>
<dbReference type="GO" id="GO:0016491">
    <property type="term" value="F:oxidoreductase activity"/>
    <property type="evidence" value="ECO:0007669"/>
    <property type="project" value="UniProtKB-KW"/>
</dbReference>
<comment type="cofactor">
    <cofactor evidence="2">
        <name>[4Fe-4S] cluster</name>
        <dbReference type="ChEBI" id="CHEBI:49883"/>
    </cofactor>
</comment>